<accession>A0AA38UC79</accession>
<proteinExistence type="predicted"/>
<feature type="region of interest" description="Disordered" evidence="1">
    <location>
        <begin position="73"/>
        <end position="153"/>
    </location>
</feature>
<feature type="compositionally biased region" description="Polar residues" evidence="1">
    <location>
        <begin position="131"/>
        <end position="144"/>
    </location>
</feature>
<reference evidence="2" key="1">
    <citation type="submission" date="2022-08" db="EMBL/GenBank/DDBJ databases">
        <authorList>
            <consortium name="DOE Joint Genome Institute"/>
            <person name="Min B."/>
            <person name="Riley R."/>
            <person name="Sierra-Patev S."/>
            <person name="Naranjo-Ortiz M."/>
            <person name="Looney B."/>
            <person name="Konkel Z."/>
            <person name="Slot J.C."/>
            <person name="Sakamoto Y."/>
            <person name="Steenwyk J.L."/>
            <person name="Rokas A."/>
            <person name="Carro J."/>
            <person name="Camarero S."/>
            <person name="Ferreira P."/>
            <person name="Molpeceres G."/>
            <person name="Ruiz-Duenas F.J."/>
            <person name="Serrano A."/>
            <person name="Henrissat B."/>
            <person name="Drula E."/>
            <person name="Hughes K.W."/>
            <person name="Mata J.L."/>
            <person name="Ishikawa N.K."/>
            <person name="Vargas-Isla R."/>
            <person name="Ushijima S."/>
            <person name="Smith C.A."/>
            <person name="Ahrendt S."/>
            <person name="Andreopoulos W."/>
            <person name="He G."/>
            <person name="Labutti K."/>
            <person name="Lipzen A."/>
            <person name="Ng V."/>
            <person name="Sandor L."/>
            <person name="Barry K."/>
            <person name="Martinez A.T."/>
            <person name="Xiao Y."/>
            <person name="Gibbons J.G."/>
            <person name="Terashima K."/>
            <person name="Hibbett D.S."/>
            <person name="Grigoriev I.V."/>
        </authorList>
    </citation>
    <scope>NUCLEOTIDE SEQUENCE</scope>
    <source>
        <strain evidence="2">TFB9207</strain>
    </source>
</reference>
<dbReference type="Proteomes" id="UP001163846">
    <property type="component" value="Unassembled WGS sequence"/>
</dbReference>
<dbReference type="AlphaFoldDB" id="A0AA38UC79"/>
<protein>
    <submittedName>
        <fullName evidence="2">Uncharacterized protein</fullName>
    </submittedName>
</protein>
<dbReference type="EMBL" id="MU806281">
    <property type="protein sequence ID" value="KAJ3836967.1"/>
    <property type="molecule type" value="Genomic_DNA"/>
</dbReference>
<keyword evidence="3" id="KW-1185">Reference proteome</keyword>
<feature type="compositionally biased region" description="Polar residues" evidence="1">
    <location>
        <begin position="73"/>
        <end position="84"/>
    </location>
</feature>
<name>A0AA38UC79_9AGAR</name>
<evidence type="ECO:0000313" key="3">
    <source>
        <dbReference type="Proteomes" id="UP001163846"/>
    </source>
</evidence>
<sequence length="194" mass="20913">MLRMLEEYGIHNCKELEEVLQSFRVSSRAASRTVIDGPNSFAFSSEFTISGGTFDAIGGNQNVTVMNSTRLDRGSMNTQHTGVSAQRRVARTLREREPEERGELSSVNSDPQYAVDASSNAVERQHHNQDGESQTISSVDDTQGGSWGEVGKTTVEMSGPNVFAFAHGFVLGPDTTLSPGAFAVVGGNQNIDII</sequence>
<comment type="caution">
    <text evidence="2">The sequence shown here is derived from an EMBL/GenBank/DDBJ whole genome shotgun (WGS) entry which is preliminary data.</text>
</comment>
<evidence type="ECO:0000313" key="2">
    <source>
        <dbReference type="EMBL" id="KAJ3836967.1"/>
    </source>
</evidence>
<evidence type="ECO:0000256" key="1">
    <source>
        <dbReference type="SAM" id="MobiDB-lite"/>
    </source>
</evidence>
<gene>
    <name evidence="2" type="ORF">F5878DRAFT_623795</name>
</gene>
<feature type="compositionally biased region" description="Basic and acidic residues" evidence="1">
    <location>
        <begin position="92"/>
        <end position="103"/>
    </location>
</feature>
<organism evidence="2 3">
    <name type="scientific">Lentinula raphanica</name>
    <dbReference type="NCBI Taxonomy" id="153919"/>
    <lineage>
        <taxon>Eukaryota</taxon>
        <taxon>Fungi</taxon>
        <taxon>Dikarya</taxon>
        <taxon>Basidiomycota</taxon>
        <taxon>Agaricomycotina</taxon>
        <taxon>Agaricomycetes</taxon>
        <taxon>Agaricomycetidae</taxon>
        <taxon>Agaricales</taxon>
        <taxon>Marasmiineae</taxon>
        <taxon>Omphalotaceae</taxon>
        <taxon>Lentinula</taxon>
    </lineage>
</organism>
<feature type="compositionally biased region" description="Polar residues" evidence="1">
    <location>
        <begin position="105"/>
        <end position="122"/>
    </location>
</feature>